<dbReference type="Pfam" id="PF12796">
    <property type="entry name" value="Ank_2"/>
    <property type="match status" value="2"/>
</dbReference>
<keyword evidence="12" id="KW-1185">Reference proteome</keyword>
<comment type="subcellular location">
    <subcellularLocation>
        <location evidence="1">Membrane</location>
        <topology evidence="1">Multi-pass membrane protein</topology>
    </subcellularLocation>
</comment>
<evidence type="ECO:0000256" key="9">
    <source>
        <dbReference type="SAM" id="Phobius"/>
    </source>
</evidence>
<name>A0AA88DT09_FICCA</name>
<reference evidence="11" key="1">
    <citation type="submission" date="2023-07" db="EMBL/GenBank/DDBJ databases">
        <title>draft genome sequence of fig (Ficus carica).</title>
        <authorList>
            <person name="Takahashi T."/>
            <person name="Nishimura K."/>
        </authorList>
    </citation>
    <scope>NUCLEOTIDE SEQUENCE</scope>
</reference>
<gene>
    <name evidence="11" type="ORF">TIFTF001_030014</name>
</gene>
<feature type="region of interest" description="Disordered" evidence="8">
    <location>
        <begin position="1"/>
        <end position="29"/>
    </location>
</feature>
<feature type="transmembrane region" description="Helical" evidence="9">
    <location>
        <begin position="484"/>
        <end position="505"/>
    </location>
</feature>
<dbReference type="Pfam" id="PF13962">
    <property type="entry name" value="PGG"/>
    <property type="match status" value="1"/>
</dbReference>
<accession>A0AA88DT09</accession>
<keyword evidence="3" id="KW-0677">Repeat</keyword>
<evidence type="ECO:0000256" key="1">
    <source>
        <dbReference type="ARBA" id="ARBA00004141"/>
    </source>
</evidence>
<dbReference type="Gene3D" id="1.25.40.20">
    <property type="entry name" value="Ankyrin repeat-containing domain"/>
    <property type="match status" value="1"/>
</dbReference>
<keyword evidence="6 9" id="KW-0472">Membrane</keyword>
<evidence type="ECO:0000313" key="11">
    <source>
        <dbReference type="EMBL" id="GMN60928.1"/>
    </source>
</evidence>
<protein>
    <recommendedName>
        <fullName evidence="10">PGG domain-containing protein</fullName>
    </recommendedName>
</protein>
<keyword evidence="4 9" id="KW-1133">Transmembrane helix</keyword>
<evidence type="ECO:0000256" key="2">
    <source>
        <dbReference type="ARBA" id="ARBA00022692"/>
    </source>
</evidence>
<dbReference type="Proteomes" id="UP001187192">
    <property type="component" value="Unassembled WGS sequence"/>
</dbReference>
<evidence type="ECO:0000256" key="8">
    <source>
        <dbReference type="SAM" id="MobiDB-lite"/>
    </source>
</evidence>
<dbReference type="EMBL" id="BTGU01000104">
    <property type="protein sequence ID" value="GMN60928.1"/>
    <property type="molecule type" value="Genomic_DNA"/>
</dbReference>
<feature type="repeat" description="ANK" evidence="7">
    <location>
        <begin position="271"/>
        <end position="303"/>
    </location>
</feature>
<feature type="domain" description="PGG" evidence="10">
    <location>
        <begin position="478"/>
        <end position="587"/>
    </location>
</feature>
<dbReference type="AlphaFoldDB" id="A0AA88DT09"/>
<dbReference type="SUPFAM" id="SSF48403">
    <property type="entry name" value="Ankyrin repeat"/>
    <property type="match status" value="1"/>
</dbReference>
<dbReference type="InterPro" id="IPR026961">
    <property type="entry name" value="PGG_dom"/>
</dbReference>
<evidence type="ECO:0000313" key="12">
    <source>
        <dbReference type="Proteomes" id="UP001187192"/>
    </source>
</evidence>
<dbReference type="PROSITE" id="PS50297">
    <property type="entry name" value="ANK_REP_REGION"/>
    <property type="match status" value="2"/>
</dbReference>
<proteinExistence type="predicted"/>
<evidence type="ECO:0000259" key="10">
    <source>
        <dbReference type="Pfam" id="PF13962"/>
    </source>
</evidence>
<dbReference type="PANTHER" id="PTHR24186">
    <property type="entry name" value="PROTEIN PHOSPHATASE 1 REGULATORY SUBUNIT"/>
    <property type="match status" value="1"/>
</dbReference>
<dbReference type="InterPro" id="IPR036770">
    <property type="entry name" value="Ankyrin_rpt-contain_sf"/>
</dbReference>
<comment type="caution">
    <text evidence="11">The sequence shown here is derived from an EMBL/GenBank/DDBJ whole genome shotgun (WGS) entry which is preliminary data.</text>
</comment>
<feature type="repeat" description="ANK" evidence="7">
    <location>
        <begin position="237"/>
        <end position="269"/>
    </location>
</feature>
<keyword evidence="2 9" id="KW-0812">Transmembrane</keyword>
<feature type="transmembrane region" description="Helical" evidence="9">
    <location>
        <begin position="563"/>
        <end position="588"/>
    </location>
</feature>
<dbReference type="PROSITE" id="PS50088">
    <property type="entry name" value="ANK_REPEAT"/>
    <property type="match status" value="2"/>
</dbReference>
<organism evidence="11 12">
    <name type="scientific">Ficus carica</name>
    <name type="common">Common fig</name>
    <dbReference type="NCBI Taxonomy" id="3494"/>
    <lineage>
        <taxon>Eukaryota</taxon>
        <taxon>Viridiplantae</taxon>
        <taxon>Streptophyta</taxon>
        <taxon>Embryophyta</taxon>
        <taxon>Tracheophyta</taxon>
        <taxon>Spermatophyta</taxon>
        <taxon>Magnoliopsida</taxon>
        <taxon>eudicotyledons</taxon>
        <taxon>Gunneridae</taxon>
        <taxon>Pentapetalae</taxon>
        <taxon>rosids</taxon>
        <taxon>fabids</taxon>
        <taxon>Rosales</taxon>
        <taxon>Moraceae</taxon>
        <taxon>Ficeae</taxon>
        <taxon>Ficus</taxon>
    </lineage>
</organism>
<keyword evidence="5 7" id="KW-0040">ANK repeat</keyword>
<dbReference type="PANTHER" id="PTHR24186:SF50">
    <property type="entry name" value="ANKYRIN REPEAT-CONTAINING PROTEIN ITN1-LIKE ISOFORM X1"/>
    <property type="match status" value="1"/>
</dbReference>
<evidence type="ECO:0000256" key="5">
    <source>
        <dbReference type="ARBA" id="ARBA00023043"/>
    </source>
</evidence>
<dbReference type="InterPro" id="IPR002110">
    <property type="entry name" value="Ankyrin_rpt"/>
</dbReference>
<sequence>MGRPENQSNKTKTHNMNHGDSNQGEWQPENQGRFYTRVTELEPSNEYPVSIGGLGQELKGRRADFRAWKYWVIRPTFRLCVPSLPRRHICLSGVGEGNTKGFKRWEERGAPATNQSTCYCADARWDGGTANTRTDTGRWAPEARKGNRPQDPGMHSTEQEERIEERFPNVLKWADGVVVQDIVNKFLEKYGTETLDQVDEIGWMPHHYAAHLGNVEVLKRLLELNESLANCKVKDDEGMSALHIAARNDQIDVITTLINMDIEITKILDNRNRTALHVAVESGKTRVVKFLLNKMTRRDINRKDKKEDTCLHLAASHGHVAILIMLANNEKVDKKVFNKLGMNAIDLCESNREFSPLTTVVTTAILRRKGTIPSLDTVVNRGTKKANKKTSQVSKENMPAKDDMAKERDEKMKEKSFNESGFVNATDVCESNMQLGPHATDMPANANDNTGTKVKASSNTEIEAELQPVKKGVIFSQEGINNMININLVVATIIAGVAFSAIIAMPGGYNDEGVAILGEKTSFKWFLLFDSLAFSSSAALMFIHFLVPLYSKFVLDRTKAYPLSWVIWLTIGSTLSMVWAFVMCTIAVLEGKGLPFYVVGCAGIVTSVVFALLALLSVVRRVW</sequence>
<dbReference type="GO" id="GO:0005886">
    <property type="term" value="C:plasma membrane"/>
    <property type="evidence" value="ECO:0007669"/>
    <property type="project" value="TreeGrafter"/>
</dbReference>
<evidence type="ECO:0000256" key="6">
    <source>
        <dbReference type="ARBA" id="ARBA00023136"/>
    </source>
</evidence>
<feature type="region of interest" description="Disordered" evidence="8">
    <location>
        <begin position="131"/>
        <end position="159"/>
    </location>
</feature>
<evidence type="ECO:0000256" key="7">
    <source>
        <dbReference type="PROSITE-ProRule" id="PRU00023"/>
    </source>
</evidence>
<evidence type="ECO:0000256" key="4">
    <source>
        <dbReference type="ARBA" id="ARBA00022989"/>
    </source>
</evidence>
<dbReference type="SMART" id="SM00248">
    <property type="entry name" value="ANK"/>
    <property type="match status" value="4"/>
</dbReference>
<feature type="region of interest" description="Disordered" evidence="8">
    <location>
        <begin position="382"/>
        <end position="405"/>
    </location>
</feature>
<feature type="transmembrane region" description="Helical" evidence="9">
    <location>
        <begin position="525"/>
        <end position="551"/>
    </location>
</feature>
<feature type="transmembrane region" description="Helical" evidence="9">
    <location>
        <begin position="594"/>
        <end position="619"/>
    </location>
</feature>
<evidence type="ECO:0000256" key="3">
    <source>
        <dbReference type="ARBA" id="ARBA00022737"/>
    </source>
</evidence>